<comment type="caution">
    <text evidence="12">The sequence shown here is derived from an EMBL/GenBank/DDBJ whole genome shotgun (WGS) entry which is preliminary data.</text>
</comment>
<keyword evidence="4 10" id="KW-0732">Signal</keyword>
<feature type="domain" description="Peptidase S1" evidence="11">
    <location>
        <begin position="1"/>
        <end position="184"/>
    </location>
</feature>
<keyword evidence="7" id="KW-0106">Calcium</keyword>
<dbReference type="InterPro" id="IPR001254">
    <property type="entry name" value="Trypsin_dom"/>
</dbReference>
<dbReference type="CDD" id="cd00190">
    <property type="entry name" value="Tryp_SPc"/>
    <property type="match status" value="1"/>
</dbReference>
<dbReference type="GO" id="GO:0004252">
    <property type="term" value="F:serine-type endopeptidase activity"/>
    <property type="evidence" value="ECO:0007669"/>
    <property type="project" value="InterPro"/>
</dbReference>
<accession>A0A9Q0E9H1</accession>
<evidence type="ECO:0000313" key="12">
    <source>
        <dbReference type="EMBL" id="KAJ3602676.1"/>
    </source>
</evidence>
<evidence type="ECO:0000256" key="4">
    <source>
        <dbReference type="ARBA" id="ARBA00022729"/>
    </source>
</evidence>
<evidence type="ECO:0000256" key="6">
    <source>
        <dbReference type="ARBA" id="ARBA00022825"/>
    </source>
</evidence>
<dbReference type="OrthoDB" id="10061449at2759"/>
<organism evidence="12 13">
    <name type="scientific">Muraenolepis orangiensis</name>
    <name type="common">Patagonian moray cod</name>
    <dbReference type="NCBI Taxonomy" id="630683"/>
    <lineage>
        <taxon>Eukaryota</taxon>
        <taxon>Metazoa</taxon>
        <taxon>Chordata</taxon>
        <taxon>Craniata</taxon>
        <taxon>Vertebrata</taxon>
        <taxon>Euteleostomi</taxon>
        <taxon>Actinopterygii</taxon>
        <taxon>Neopterygii</taxon>
        <taxon>Teleostei</taxon>
        <taxon>Neoteleostei</taxon>
        <taxon>Acanthomorphata</taxon>
        <taxon>Zeiogadaria</taxon>
        <taxon>Gadariae</taxon>
        <taxon>Gadiformes</taxon>
        <taxon>Muraenolepidoidei</taxon>
        <taxon>Muraenolepididae</taxon>
        <taxon>Muraenolepis</taxon>
    </lineage>
</organism>
<dbReference type="GO" id="GO:0005615">
    <property type="term" value="C:extracellular space"/>
    <property type="evidence" value="ECO:0007669"/>
    <property type="project" value="TreeGrafter"/>
</dbReference>
<dbReference type="SUPFAM" id="SSF50494">
    <property type="entry name" value="Trypsin-like serine proteases"/>
    <property type="match status" value="1"/>
</dbReference>
<keyword evidence="13" id="KW-1185">Reference proteome</keyword>
<reference evidence="12" key="1">
    <citation type="submission" date="2022-07" db="EMBL/GenBank/DDBJ databases">
        <title>Chromosome-level genome of Muraenolepis orangiensis.</title>
        <authorList>
            <person name="Kim J."/>
        </authorList>
    </citation>
    <scope>NUCLEOTIDE SEQUENCE</scope>
    <source>
        <strain evidence="12">KU_S4_2022</strain>
        <tissue evidence="12">Muscle</tissue>
    </source>
</reference>
<comment type="subcellular location">
    <subcellularLocation>
        <location evidence="1">Secreted</location>
    </subcellularLocation>
</comment>
<proteinExistence type="predicted"/>
<name>A0A9Q0E9H1_9TELE</name>
<evidence type="ECO:0000256" key="1">
    <source>
        <dbReference type="ARBA" id="ARBA00004613"/>
    </source>
</evidence>
<keyword evidence="3" id="KW-0645">Protease</keyword>
<evidence type="ECO:0000256" key="2">
    <source>
        <dbReference type="ARBA" id="ARBA00022525"/>
    </source>
</evidence>
<gene>
    <name evidence="12" type="ORF">NHX12_030425</name>
</gene>
<protein>
    <recommendedName>
        <fullName evidence="11">Peptidase S1 domain-containing protein</fullName>
    </recommendedName>
</protein>
<dbReference type="Gene3D" id="2.40.10.10">
    <property type="entry name" value="Trypsin-like serine proteases"/>
    <property type="match status" value="2"/>
</dbReference>
<keyword evidence="8" id="KW-0865">Zymogen</keyword>
<dbReference type="Pfam" id="PF00089">
    <property type="entry name" value="Trypsin"/>
    <property type="match status" value="1"/>
</dbReference>
<dbReference type="Proteomes" id="UP001148018">
    <property type="component" value="Unassembled WGS sequence"/>
</dbReference>
<keyword evidence="9" id="KW-1015">Disulfide bond</keyword>
<dbReference type="PANTHER" id="PTHR24257:SF0">
    <property type="entry name" value="CHYMOTRYPSIN-LIKE ELASTASE FAMILY MEMBER 1"/>
    <property type="match status" value="1"/>
</dbReference>
<dbReference type="InterPro" id="IPR043504">
    <property type="entry name" value="Peptidase_S1_PA_chymotrypsin"/>
</dbReference>
<dbReference type="GO" id="GO:0006508">
    <property type="term" value="P:proteolysis"/>
    <property type="evidence" value="ECO:0007669"/>
    <property type="project" value="UniProtKB-KW"/>
</dbReference>
<evidence type="ECO:0000256" key="7">
    <source>
        <dbReference type="ARBA" id="ARBA00022837"/>
    </source>
</evidence>
<evidence type="ECO:0000256" key="5">
    <source>
        <dbReference type="ARBA" id="ARBA00022801"/>
    </source>
</evidence>
<feature type="chain" id="PRO_5040117281" description="Peptidase S1 domain-containing protein" evidence="10">
    <location>
        <begin position="21"/>
        <end position="201"/>
    </location>
</feature>
<dbReference type="FunFam" id="2.40.10.10:FF:000017">
    <property type="entry name" value="Chymotrypsin-like elastase family member 1"/>
    <property type="match status" value="1"/>
</dbReference>
<evidence type="ECO:0000256" key="3">
    <source>
        <dbReference type="ARBA" id="ARBA00022670"/>
    </source>
</evidence>
<feature type="signal peptide" evidence="10">
    <location>
        <begin position="1"/>
        <end position="20"/>
    </location>
</feature>
<keyword evidence="5" id="KW-0378">Hydrolase</keyword>
<dbReference type="AlphaFoldDB" id="A0A9Q0E9H1"/>
<dbReference type="EMBL" id="JANIIK010000046">
    <property type="protein sequence ID" value="KAJ3602676.1"/>
    <property type="molecule type" value="Genomic_DNA"/>
</dbReference>
<evidence type="ECO:0000259" key="11">
    <source>
        <dbReference type="PROSITE" id="PS50240"/>
    </source>
</evidence>
<evidence type="ECO:0000256" key="9">
    <source>
        <dbReference type="ARBA" id="ARBA00023157"/>
    </source>
</evidence>
<dbReference type="SMART" id="SM00020">
    <property type="entry name" value="Tryp_SPc"/>
    <property type="match status" value="1"/>
</dbReference>
<dbReference type="PANTHER" id="PTHR24257">
    <property type="entry name" value="CHYMOTRYPSIN-LIKE ELASTASE FAMILY MEMBER"/>
    <property type="match status" value="1"/>
</dbReference>
<dbReference type="PROSITE" id="PS50240">
    <property type="entry name" value="TRYPSIN_DOM"/>
    <property type="match status" value="1"/>
</dbReference>
<keyword evidence="2" id="KW-0964">Secreted</keyword>
<evidence type="ECO:0000313" key="13">
    <source>
        <dbReference type="Proteomes" id="UP001148018"/>
    </source>
</evidence>
<evidence type="ECO:0000256" key="10">
    <source>
        <dbReference type="SAM" id="SignalP"/>
    </source>
</evidence>
<keyword evidence="6" id="KW-0720">Serine protease</keyword>
<evidence type="ECO:0000256" key="8">
    <source>
        <dbReference type="ARBA" id="ARBA00023145"/>
    </source>
</evidence>
<dbReference type="InterPro" id="IPR050850">
    <property type="entry name" value="Peptidase_S1_Elastase_sf"/>
</dbReference>
<dbReference type="InterPro" id="IPR009003">
    <property type="entry name" value="Peptidase_S1_PA"/>
</dbReference>
<sequence length="201" mass="21305">MPRFLLLTVLTALQVSAAWGRYLGDSVEGRIVGGGAARYDIALLRLSSEFYLGTYVKLGTLPPFEQVLPHNNLCYLSGWGLTSTNGVQSPVMKEAALPIVGHETCTSSGWWGSTIKTTMICAGGAADSGCNGDFGGPLSCVVDGQYVVHGVASFVSGMGCNTPKKPTVFTRVSAFIPWINSFLGCWAVEASDSEKENTRLA</sequence>